<evidence type="ECO:0000313" key="14">
    <source>
        <dbReference type="Proteomes" id="UP000501991"/>
    </source>
</evidence>
<gene>
    <name evidence="13" type="ORF">G3580_16070</name>
</gene>
<dbReference type="KEGG" id="azq:G3580_16070"/>
<keyword evidence="6" id="KW-0732">Signal</keyword>
<keyword evidence="2" id="KW-0813">Transport</keyword>
<keyword evidence="8" id="KW-0406">Ion transport</keyword>
<dbReference type="GO" id="GO:0015344">
    <property type="term" value="F:siderophore uptake transmembrane transporter activity"/>
    <property type="evidence" value="ECO:0007669"/>
    <property type="project" value="TreeGrafter"/>
</dbReference>
<sequence>MPYIPRHQYGAHVAWAGSGWRARLAGLSWGEYWMDNANTEKYAGWQWVMNLSVSYRRAPHALTLNVDNLTDKRYAVEAKKDTGGKVSYSAAAPRAVMLTYRYDFH</sequence>
<name>A0A6C1BAJ3_9RHOO</name>
<evidence type="ECO:0000256" key="3">
    <source>
        <dbReference type="ARBA" id="ARBA00022452"/>
    </source>
</evidence>
<keyword evidence="9" id="KW-0798">TonB box</keyword>
<evidence type="ECO:0000256" key="11">
    <source>
        <dbReference type="ARBA" id="ARBA00023237"/>
    </source>
</evidence>
<evidence type="ECO:0000256" key="1">
    <source>
        <dbReference type="ARBA" id="ARBA00004571"/>
    </source>
</evidence>
<protein>
    <submittedName>
        <fullName evidence="13">TonB-dependent receptor</fullName>
    </submittedName>
</protein>
<dbReference type="InterPro" id="IPR000531">
    <property type="entry name" value="Beta-barrel_TonB"/>
</dbReference>
<dbReference type="SUPFAM" id="SSF56935">
    <property type="entry name" value="Porins"/>
    <property type="match status" value="1"/>
</dbReference>
<evidence type="ECO:0000256" key="2">
    <source>
        <dbReference type="ARBA" id="ARBA00022448"/>
    </source>
</evidence>
<evidence type="ECO:0000256" key="10">
    <source>
        <dbReference type="ARBA" id="ARBA00023136"/>
    </source>
</evidence>
<reference evidence="13 14" key="1">
    <citation type="submission" date="2020-02" db="EMBL/GenBank/DDBJ databases">
        <title>Nitrogenibacter mangrovi gen. nov., sp. nov. isolated from mangrove sediment, a denitrifying betaproteobacterium.</title>
        <authorList>
            <person name="Liao H."/>
            <person name="Tian Y."/>
        </authorList>
    </citation>
    <scope>NUCLEOTIDE SEQUENCE [LARGE SCALE GENOMIC DNA]</scope>
    <source>
        <strain evidence="13 14">M9-3-2</strain>
    </source>
</reference>
<evidence type="ECO:0000256" key="6">
    <source>
        <dbReference type="ARBA" id="ARBA00022729"/>
    </source>
</evidence>
<evidence type="ECO:0000256" key="8">
    <source>
        <dbReference type="ARBA" id="ARBA00023065"/>
    </source>
</evidence>
<keyword evidence="13" id="KW-0675">Receptor</keyword>
<comment type="subcellular location">
    <subcellularLocation>
        <location evidence="1">Cell outer membrane</location>
        <topology evidence="1">Multi-pass membrane protein</topology>
    </subcellularLocation>
</comment>
<evidence type="ECO:0000256" key="9">
    <source>
        <dbReference type="ARBA" id="ARBA00023077"/>
    </source>
</evidence>
<dbReference type="InterPro" id="IPR039426">
    <property type="entry name" value="TonB-dep_rcpt-like"/>
</dbReference>
<accession>A0A6C1BAJ3</accession>
<keyword evidence="10" id="KW-0472">Membrane</keyword>
<dbReference type="Gene3D" id="2.40.170.20">
    <property type="entry name" value="TonB-dependent receptor, beta-barrel domain"/>
    <property type="match status" value="1"/>
</dbReference>
<dbReference type="Proteomes" id="UP000501991">
    <property type="component" value="Chromosome"/>
</dbReference>
<evidence type="ECO:0000259" key="12">
    <source>
        <dbReference type="Pfam" id="PF00593"/>
    </source>
</evidence>
<evidence type="ECO:0000313" key="13">
    <source>
        <dbReference type="EMBL" id="QID19895.1"/>
    </source>
</evidence>
<feature type="domain" description="TonB-dependent receptor-like beta-barrel" evidence="12">
    <location>
        <begin position="1"/>
        <end position="69"/>
    </location>
</feature>
<evidence type="ECO:0000256" key="5">
    <source>
        <dbReference type="ARBA" id="ARBA00022692"/>
    </source>
</evidence>
<evidence type="ECO:0000256" key="7">
    <source>
        <dbReference type="ARBA" id="ARBA00023004"/>
    </source>
</evidence>
<dbReference type="EMBL" id="CP048836">
    <property type="protein sequence ID" value="QID19895.1"/>
    <property type="molecule type" value="Genomic_DNA"/>
</dbReference>
<keyword evidence="11" id="KW-0998">Cell outer membrane</keyword>
<dbReference type="AlphaFoldDB" id="A0A6C1BAJ3"/>
<dbReference type="Pfam" id="PF00593">
    <property type="entry name" value="TonB_dep_Rec_b-barrel"/>
    <property type="match status" value="1"/>
</dbReference>
<keyword evidence="14" id="KW-1185">Reference proteome</keyword>
<dbReference type="InterPro" id="IPR036942">
    <property type="entry name" value="Beta-barrel_TonB_sf"/>
</dbReference>
<keyword evidence="4" id="KW-0410">Iron transport</keyword>
<organism evidence="13 14">
    <name type="scientific">Nitrogeniibacter mangrovi</name>
    <dbReference type="NCBI Taxonomy" id="2016596"/>
    <lineage>
        <taxon>Bacteria</taxon>
        <taxon>Pseudomonadati</taxon>
        <taxon>Pseudomonadota</taxon>
        <taxon>Betaproteobacteria</taxon>
        <taxon>Rhodocyclales</taxon>
        <taxon>Zoogloeaceae</taxon>
        <taxon>Nitrogeniibacter</taxon>
    </lineage>
</organism>
<dbReference type="PANTHER" id="PTHR32552:SF89">
    <property type="entry name" value="CATECHOLATE SIDEROPHORE RECEPTOR FIU"/>
    <property type="match status" value="1"/>
</dbReference>
<evidence type="ECO:0000256" key="4">
    <source>
        <dbReference type="ARBA" id="ARBA00022496"/>
    </source>
</evidence>
<dbReference type="GO" id="GO:0009279">
    <property type="term" value="C:cell outer membrane"/>
    <property type="evidence" value="ECO:0007669"/>
    <property type="project" value="UniProtKB-SubCell"/>
</dbReference>
<keyword evidence="3" id="KW-1134">Transmembrane beta strand</keyword>
<proteinExistence type="predicted"/>
<keyword evidence="7" id="KW-0408">Iron</keyword>
<dbReference type="PANTHER" id="PTHR32552">
    <property type="entry name" value="FERRICHROME IRON RECEPTOR-RELATED"/>
    <property type="match status" value="1"/>
</dbReference>
<keyword evidence="5" id="KW-0812">Transmembrane</keyword>